<reference evidence="3 4" key="1">
    <citation type="submission" date="2021-04" db="EMBL/GenBank/DDBJ databases">
        <title>The genome sequence of type strain Ideonella paludis KCTC 32238.</title>
        <authorList>
            <person name="Liu Y."/>
        </authorList>
    </citation>
    <scope>NUCLEOTIDE SEQUENCE [LARGE SCALE GENOMIC DNA]</scope>
    <source>
        <strain evidence="3 4">KCTC 32238</strain>
    </source>
</reference>
<evidence type="ECO:0000256" key="1">
    <source>
        <dbReference type="SAM" id="MobiDB-lite"/>
    </source>
</evidence>
<organism evidence="3 4">
    <name type="scientific">Ideonella paludis</name>
    <dbReference type="NCBI Taxonomy" id="1233411"/>
    <lineage>
        <taxon>Bacteria</taxon>
        <taxon>Pseudomonadati</taxon>
        <taxon>Pseudomonadota</taxon>
        <taxon>Betaproteobacteria</taxon>
        <taxon>Burkholderiales</taxon>
        <taxon>Sphaerotilaceae</taxon>
        <taxon>Ideonella</taxon>
    </lineage>
</organism>
<feature type="transmembrane region" description="Helical" evidence="2">
    <location>
        <begin position="6"/>
        <end position="24"/>
    </location>
</feature>
<keyword evidence="2" id="KW-1133">Transmembrane helix</keyword>
<evidence type="ECO:0000313" key="4">
    <source>
        <dbReference type="Proteomes" id="UP000672097"/>
    </source>
</evidence>
<gene>
    <name evidence="3" type="ORF">KAK11_11870</name>
</gene>
<keyword evidence="4" id="KW-1185">Reference proteome</keyword>
<comment type="caution">
    <text evidence="3">The sequence shown here is derived from an EMBL/GenBank/DDBJ whole genome shotgun (WGS) entry which is preliminary data.</text>
</comment>
<protein>
    <recommendedName>
        <fullName evidence="5">Polysaccharide biosynthesis protein C-terminal domain-containing protein</fullName>
    </recommendedName>
</protein>
<keyword evidence="2" id="KW-0812">Transmembrane</keyword>
<dbReference type="Proteomes" id="UP000672097">
    <property type="component" value="Unassembled WGS sequence"/>
</dbReference>
<evidence type="ECO:0000313" key="3">
    <source>
        <dbReference type="EMBL" id="MBQ0936026.1"/>
    </source>
</evidence>
<proteinExistence type="predicted"/>
<evidence type="ECO:0000256" key="2">
    <source>
        <dbReference type="SAM" id="Phobius"/>
    </source>
</evidence>
<evidence type="ECO:0008006" key="5">
    <source>
        <dbReference type="Google" id="ProtNLM"/>
    </source>
</evidence>
<dbReference type="RefSeq" id="WP_210809334.1">
    <property type="nucleotide sequence ID" value="NZ_JAGQDG010000004.1"/>
</dbReference>
<accession>A0ABS5DY00</accession>
<feature type="transmembrane region" description="Helical" evidence="2">
    <location>
        <begin position="45"/>
        <end position="67"/>
    </location>
</feature>
<sequence length="146" mass="16212">MNVTQVIYVAAGLLLPLYYVPQVLKCWRDDTQLAAYSLGKSGTQLLLRTLMLPFVYGVGDATMSFIVSLDFAGRAAEYVAAVLALRRQASTWRHIAKRSLPLRGWRAEPGTPTWQREPAFGQYAMEPGQHEGSERPDGRTISSPGR</sequence>
<feature type="compositionally biased region" description="Basic and acidic residues" evidence="1">
    <location>
        <begin position="128"/>
        <end position="138"/>
    </location>
</feature>
<keyword evidence="2" id="KW-0472">Membrane</keyword>
<dbReference type="EMBL" id="JAGQDG010000004">
    <property type="protein sequence ID" value="MBQ0936026.1"/>
    <property type="molecule type" value="Genomic_DNA"/>
</dbReference>
<feature type="region of interest" description="Disordered" evidence="1">
    <location>
        <begin position="107"/>
        <end position="146"/>
    </location>
</feature>
<name>A0ABS5DY00_9BURK</name>